<dbReference type="Pfam" id="PF00528">
    <property type="entry name" value="BPD_transp_1"/>
    <property type="match status" value="1"/>
</dbReference>
<dbReference type="PANTHER" id="PTHR30151:SF0">
    <property type="entry name" value="ABC TRANSPORTER PERMEASE PROTEIN MJ0413-RELATED"/>
    <property type="match status" value="1"/>
</dbReference>
<dbReference type="RefSeq" id="WP_216359672.1">
    <property type="nucleotide sequence ID" value="NZ_JACHXB010000004.1"/>
</dbReference>
<keyword evidence="4 7" id="KW-0812">Transmembrane</keyword>
<dbReference type="SUPFAM" id="SSF161098">
    <property type="entry name" value="MetI-like"/>
    <property type="match status" value="1"/>
</dbReference>
<accession>A0A285EDG0</accession>
<dbReference type="PANTHER" id="PTHR30151">
    <property type="entry name" value="ALKANE SULFONATE ABC TRANSPORTER-RELATED, MEMBRANE SUBUNIT"/>
    <property type="match status" value="1"/>
</dbReference>
<keyword evidence="3" id="KW-1003">Cell membrane</keyword>
<evidence type="ECO:0000256" key="5">
    <source>
        <dbReference type="ARBA" id="ARBA00022989"/>
    </source>
</evidence>
<protein>
    <submittedName>
        <fullName evidence="9">NitT/TauT family transport system permease protein</fullName>
    </submittedName>
</protein>
<evidence type="ECO:0000256" key="1">
    <source>
        <dbReference type="ARBA" id="ARBA00004651"/>
    </source>
</evidence>
<dbReference type="PROSITE" id="PS50928">
    <property type="entry name" value="ABC_TM1"/>
    <property type="match status" value="1"/>
</dbReference>
<evidence type="ECO:0000256" key="3">
    <source>
        <dbReference type="ARBA" id="ARBA00022475"/>
    </source>
</evidence>
<evidence type="ECO:0000256" key="7">
    <source>
        <dbReference type="RuleBase" id="RU363032"/>
    </source>
</evidence>
<organism evidence="9 10">
    <name type="scientific">Geodermatophilus sabuli</name>
    <dbReference type="NCBI Taxonomy" id="1564158"/>
    <lineage>
        <taxon>Bacteria</taxon>
        <taxon>Bacillati</taxon>
        <taxon>Actinomycetota</taxon>
        <taxon>Actinomycetes</taxon>
        <taxon>Geodermatophilales</taxon>
        <taxon>Geodermatophilaceae</taxon>
        <taxon>Geodermatophilus</taxon>
    </lineage>
</organism>
<feature type="transmembrane region" description="Helical" evidence="7">
    <location>
        <begin position="130"/>
        <end position="150"/>
    </location>
</feature>
<evidence type="ECO:0000256" key="2">
    <source>
        <dbReference type="ARBA" id="ARBA00022448"/>
    </source>
</evidence>
<dbReference type="AlphaFoldDB" id="A0A285EDG0"/>
<keyword evidence="10" id="KW-1185">Reference proteome</keyword>
<dbReference type="CDD" id="cd06261">
    <property type="entry name" value="TM_PBP2"/>
    <property type="match status" value="1"/>
</dbReference>
<feature type="transmembrane region" description="Helical" evidence="7">
    <location>
        <begin position="72"/>
        <end position="100"/>
    </location>
</feature>
<dbReference type="GO" id="GO:0005886">
    <property type="term" value="C:plasma membrane"/>
    <property type="evidence" value="ECO:0007669"/>
    <property type="project" value="UniProtKB-SubCell"/>
</dbReference>
<evidence type="ECO:0000313" key="10">
    <source>
        <dbReference type="Proteomes" id="UP000219514"/>
    </source>
</evidence>
<dbReference type="InterPro" id="IPR035906">
    <property type="entry name" value="MetI-like_sf"/>
</dbReference>
<feature type="transmembrane region" description="Helical" evidence="7">
    <location>
        <begin position="183"/>
        <end position="208"/>
    </location>
</feature>
<evidence type="ECO:0000256" key="6">
    <source>
        <dbReference type="ARBA" id="ARBA00023136"/>
    </source>
</evidence>
<dbReference type="Gene3D" id="1.10.3720.10">
    <property type="entry name" value="MetI-like"/>
    <property type="match status" value="1"/>
</dbReference>
<keyword evidence="5 7" id="KW-1133">Transmembrane helix</keyword>
<comment type="similarity">
    <text evidence="7">Belongs to the binding-protein-dependent transport system permease family.</text>
</comment>
<dbReference type="InterPro" id="IPR000515">
    <property type="entry name" value="MetI-like"/>
</dbReference>
<keyword evidence="6 7" id="KW-0472">Membrane</keyword>
<reference evidence="9 10" key="1">
    <citation type="submission" date="2017-09" db="EMBL/GenBank/DDBJ databases">
        <authorList>
            <person name="Ehlers B."/>
            <person name="Leendertz F.H."/>
        </authorList>
    </citation>
    <scope>NUCLEOTIDE SEQUENCE [LARGE SCALE GENOMIC DNA]</scope>
    <source>
        <strain evidence="9 10">DSM 46844</strain>
    </source>
</reference>
<evidence type="ECO:0000313" key="9">
    <source>
        <dbReference type="EMBL" id="SNX96091.1"/>
    </source>
</evidence>
<proteinExistence type="inferred from homology"/>
<evidence type="ECO:0000259" key="8">
    <source>
        <dbReference type="PROSITE" id="PS50928"/>
    </source>
</evidence>
<gene>
    <name evidence="9" type="ORF">SAMN06893097_103260</name>
</gene>
<dbReference type="Proteomes" id="UP000219514">
    <property type="component" value="Unassembled WGS sequence"/>
</dbReference>
<feature type="transmembrane region" description="Helical" evidence="7">
    <location>
        <begin position="228"/>
        <end position="248"/>
    </location>
</feature>
<dbReference type="EMBL" id="OBDO01000003">
    <property type="protein sequence ID" value="SNX96091.1"/>
    <property type="molecule type" value="Genomic_DNA"/>
</dbReference>
<evidence type="ECO:0000256" key="4">
    <source>
        <dbReference type="ARBA" id="ARBA00022692"/>
    </source>
</evidence>
<feature type="domain" description="ABC transmembrane type-1" evidence="8">
    <location>
        <begin position="65"/>
        <end position="247"/>
    </location>
</feature>
<feature type="transmembrane region" description="Helical" evidence="7">
    <location>
        <begin position="12"/>
        <end position="32"/>
    </location>
</feature>
<keyword evidence="2 7" id="KW-0813">Transport</keyword>
<sequence>MKLLHEPLSGRSQAVLGIVGTVGAAAVWEGVIRSGLLDVPGLPLPSGVIAGVADLVPDGTFWDQVLFTLGEWMLGLVIATVAGVLVGGLMGAFSSVFLALEWPVEAFRVLPSVAVGPILVLLIGQGMLPLSLTVALSCVWPILLNTMYGVRATDTTAVMTAKTFGNGELAVLRKVKIPSALPFAFTGVRIAASIGLLVAVSAELLIGGGNGIGGYILENSANATNLDLVYAATLVAGLLGVLVNLVMAKLDDVVFGWKKGLAQ</sequence>
<comment type="subcellular location">
    <subcellularLocation>
        <location evidence="1 7">Cell membrane</location>
        <topology evidence="1 7">Multi-pass membrane protein</topology>
    </subcellularLocation>
</comment>
<feature type="transmembrane region" description="Helical" evidence="7">
    <location>
        <begin position="107"/>
        <end position="124"/>
    </location>
</feature>
<dbReference type="GO" id="GO:0055085">
    <property type="term" value="P:transmembrane transport"/>
    <property type="evidence" value="ECO:0007669"/>
    <property type="project" value="InterPro"/>
</dbReference>
<name>A0A285EDG0_9ACTN</name>